<proteinExistence type="predicted"/>
<sequence>MTTKFGQPYKGHTFAVEARELQPSGENFIPVMFLYAHGRWGEINIGASVLFNSPNEAIAHGEKAARAYIDNLVDKAGQKG</sequence>
<evidence type="ECO:0000313" key="2">
    <source>
        <dbReference type="Proteomes" id="UP000325273"/>
    </source>
</evidence>
<organism evidence="1 2">
    <name type="scientific">Paraburkholderia panacisoli</name>
    <dbReference type="NCBI Taxonomy" id="2603818"/>
    <lineage>
        <taxon>Bacteria</taxon>
        <taxon>Pseudomonadati</taxon>
        <taxon>Pseudomonadota</taxon>
        <taxon>Betaproteobacteria</taxon>
        <taxon>Burkholderiales</taxon>
        <taxon>Burkholderiaceae</taxon>
        <taxon>Paraburkholderia</taxon>
    </lineage>
</organism>
<dbReference type="RefSeq" id="WP_149676446.1">
    <property type="nucleotide sequence ID" value="NZ_VTUZ01000072.1"/>
</dbReference>
<gene>
    <name evidence="1" type="ORF">FVF58_47505</name>
</gene>
<keyword evidence="2" id="KW-1185">Reference proteome</keyword>
<dbReference type="EMBL" id="VTUZ01000072">
    <property type="protein sequence ID" value="KAA0997817.1"/>
    <property type="molecule type" value="Genomic_DNA"/>
</dbReference>
<dbReference type="Proteomes" id="UP000325273">
    <property type="component" value="Unassembled WGS sequence"/>
</dbReference>
<evidence type="ECO:0000313" key="1">
    <source>
        <dbReference type="EMBL" id="KAA0997817.1"/>
    </source>
</evidence>
<protein>
    <submittedName>
        <fullName evidence="1">Uncharacterized protein</fullName>
    </submittedName>
</protein>
<dbReference type="AlphaFoldDB" id="A0A5B0G2U3"/>
<accession>A0A5B0G2U3</accession>
<comment type="caution">
    <text evidence="1">The sequence shown here is derived from an EMBL/GenBank/DDBJ whole genome shotgun (WGS) entry which is preliminary data.</text>
</comment>
<name>A0A5B0G2U3_9BURK</name>
<reference evidence="1 2" key="1">
    <citation type="submission" date="2019-08" db="EMBL/GenBank/DDBJ databases">
        <title>Paraburkholderia sp. DCY113.</title>
        <authorList>
            <person name="Kang J."/>
        </authorList>
    </citation>
    <scope>NUCLEOTIDE SEQUENCE [LARGE SCALE GENOMIC DNA]</scope>
    <source>
        <strain evidence="1 2">DCY113</strain>
    </source>
</reference>